<gene>
    <name evidence="1" type="ORF">A6E04_08100</name>
</gene>
<evidence type="ECO:0000313" key="1">
    <source>
        <dbReference type="EMBL" id="OCH21814.1"/>
    </source>
</evidence>
<dbReference type="RefSeq" id="WP_065610427.1">
    <property type="nucleotide sequence ID" value="NZ_CAWMPN010000008.1"/>
</dbReference>
<reference evidence="1 2" key="1">
    <citation type="submission" date="2016-06" db="EMBL/GenBank/DDBJ databases">
        <authorList>
            <person name="Kjaerup R.B."/>
            <person name="Dalgaard T.S."/>
            <person name="Juul-Madsen H.R."/>
        </authorList>
    </citation>
    <scope>NUCLEOTIDE SEQUENCE [LARGE SCALE GENOMIC DNA]</scope>
    <source>
        <strain evidence="1 2">1S159</strain>
    </source>
</reference>
<evidence type="ECO:0000313" key="2">
    <source>
        <dbReference type="Proteomes" id="UP000093523"/>
    </source>
</evidence>
<comment type="caution">
    <text evidence="1">The sequence shown here is derived from an EMBL/GenBank/DDBJ whole genome shotgun (WGS) entry which is preliminary data.</text>
</comment>
<dbReference type="OrthoDB" id="5917376at2"/>
<dbReference type="STRING" id="688.A6E04_08100"/>
<protein>
    <submittedName>
        <fullName evidence="1">Uncharacterized protein</fullName>
    </submittedName>
</protein>
<dbReference type="EMBL" id="MAJU01000008">
    <property type="protein sequence ID" value="OCH21814.1"/>
    <property type="molecule type" value="Genomic_DNA"/>
</dbReference>
<proteinExistence type="predicted"/>
<sequence length="151" mass="17065">MAIEKLTGPRLFQLIFLLVVLISAFTWRTITYEENNPIKSTIKTTALCDISKQACSFNVDGKQVSIDVEKRPIMQHAALRLLTDGLDSNWIAEATSVGMQMGSLKFTIPTKLEQQMSYSTFVPQCTHNKMTWQVNFSNGEQVISVIFISER</sequence>
<dbReference type="Proteomes" id="UP000093523">
    <property type="component" value="Unassembled WGS sequence"/>
</dbReference>
<name>A0A1B9P0C5_ALILO</name>
<accession>A0A1B9P0C5</accession>
<dbReference type="AlphaFoldDB" id="A0A1B9P0C5"/>
<organism evidence="1 2">
    <name type="scientific">Aliivibrio logei</name>
    <name type="common">Vibrio logei</name>
    <dbReference type="NCBI Taxonomy" id="688"/>
    <lineage>
        <taxon>Bacteria</taxon>
        <taxon>Pseudomonadati</taxon>
        <taxon>Pseudomonadota</taxon>
        <taxon>Gammaproteobacteria</taxon>
        <taxon>Vibrionales</taxon>
        <taxon>Vibrionaceae</taxon>
        <taxon>Aliivibrio</taxon>
    </lineage>
</organism>